<evidence type="ECO:0000256" key="2">
    <source>
        <dbReference type="SAM" id="SignalP"/>
    </source>
</evidence>
<keyword evidence="4" id="KW-1185">Reference proteome</keyword>
<dbReference type="Gene3D" id="2.70.220.10">
    <property type="entry name" value="Ganglioside GM2 activator"/>
    <property type="match status" value="1"/>
</dbReference>
<keyword evidence="1 2" id="KW-0732">Signal</keyword>
<name>A0AAN9V730_9ORTH</name>
<evidence type="ECO:0000256" key="1">
    <source>
        <dbReference type="ARBA" id="ARBA00022729"/>
    </source>
</evidence>
<feature type="chain" id="PRO_5043039460" evidence="2">
    <location>
        <begin position="24"/>
        <end position="199"/>
    </location>
</feature>
<dbReference type="Proteomes" id="UP001378592">
    <property type="component" value="Unassembled WGS sequence"/>
</dbReference>
<protein>
    <submittedName>
        <fullName evidence="3">Uncharacterized protein</fullName>
    </submittedName>
</protein>
<evidence type="ECO:0000313" key="4">
    <source>
        <dbReference type="Proteomes" id="UP001378592"/>
    </source>
</evidence>
<comment type="caution">
    <text evidence="3">The sequence shown here is derived from an EMBL/GenBank/DDBJ whole genome shotgun (WGS) entry which is preliminary data.</text>
</comment>
<dbReference type="EMBL" id="JAZDUA010000573">
    <property type="protein sequence ID" value="KAK7790980.1"/>
    <property type="molecule type" value="Genomic_DNA"/>
</dbReference>
<organism evidence="3 4">
    <name type="scientific">Gryllus longicercus</name>
    <dbReference type="NCBI Taxonomy" id="2509291"/>
    <lineage>
        <taxon>Eukaryota</taxon>
        <taxon>Metazoa</taxon>
        <taxon>Ecdysozoa</taxon>
        <taxon>Arthropoda</taxon>
        <taxon>Hexapoda</taxon>
        <taxon>Insecta</taxon>
        <taxon>Pterygota</taxon>
        <taxon>Neoptera</taxon>
        <taxon>Polyneoptera</taxon>
        <taxon>Orthoptera</taxon>
        <taxon>Ensifera</taxon>
        <taxon>Gryllidea</taxon>
        <taxon>Grylloidea</taxon>
        <taxon>Gryllidae</taxon>
        <taxon>Gryllinae</taxon>
        <taxon>Gryllus</taxon>
    </lineage>
</organism>
<dbReference type="AlphaFoldDB" id="A0AAN9V730"/>
<gene>
    <name evidence="3" type="ORF">R5R35_005214</name>
</gene>
<sequence length="199" mass="22729">MNFIVKLGIFVVATCLFPDRVLSQSTSGKYKYIHMTSLESCEDSAYLDVWPFSFTFTKDENDEFVLSFNATLSKDTEPDMKVSIKGQRWFPGSGWKTFYPHNDTNICVQAWEQFPEFMQPLFDAMGLPFDPENPENNCPVPAGEYITKPIQVKYQFAKYPELPYGEMRSIFSIMDGDERMICLVAICEVVPEGNGNPFG</sequence>
<reference evidence="3 4" key="1">
    <citation type="submission" date="2024-03" db="EMBL/GenBank/DDBJ databases">
        <title>The genome assembly and annotation of the cricket Gryllus longicercus Weissman &amp; Gray.</title>
        <authorList>
            <person name="Szrajer S."/>
            <person name="Gray D."/>
            <person name="Ylla G."/>
        </authorList>
    </citation>
    <scope>NUCLEOTIDE SEQUENCE [LARGE SCALE GENOMIC DNA]</scope>
    <source>
        <strain evidence="3">DAG 2021-001</strain>
        <tissue evidence="3">Whole body minus gut</tissue>
    </source>
</reference>
<accession>A0AAN9V730</accession>
<dbReference type="InterPro" id="IPR036846">
    <property type="entry name" value="GM2-AP_sf"/>
</dbReference>
<proteinExistence type="predicted"/>
<evidence type="ECO:0000313" key="3">
    <source>
        <dbReference type="EMBL" id="KAK7790980.1"/>
    </source>
</evidence>
<feature type="signal peptide" evidence="2">
    <location>
        <begin position="1"/>
        <end position="23"/>
    </location>
</feature>